<keyword evidence="5 11" id="KW-0812">Transmembrane</keyword>
<sequence length="246" mass="27629">MHEISIKAEVLFYFMGLPVTNALLLAVIVSVVLISLAFYLRNRLTLVPSGIQNFIEFLIDKLLTLMDSVLGSRHLSEKYLPLIATIFIFIVISNWFGLLPIVGSIVFNNLEHHHSYPLLRAPSADLNFTIALAIISVFGVNLLGAMALGAKKHFSKFFTLKDPVFSFVGLLEFISEFIKIISFSFRLFGNVFAGEVLLVIVGFLVPYFIPLPFLFLEIFVGFIQAFIFSMLTLVFVAMAVREEEAH</sequence>
<dbReference type="GO" id="GO:0045259">
    <property type="term" value="C:proton-transporting ATP synthase complex"/>
    <property type="evidence" value="ECO:0007669"/>
    <property type="project" value="UniProtKB-KW"/>
</dbReference>
<reference evidence="13 14" key="1">
    <citation type="journal article" date="2016" name="Nat. Commun.">
        <title>Thousands of microbial genomes shed light on interconnected biogeochemical processes in an aquifer system.</title>
        <authorList>
            <person name="Anantharaman K."/>
            <person name="Brown C.T."/>
            <person name="Hug L.A."/>
            <person name="Sharon I."/>
            <person name="Castelle C.J."/>
            <person name="Probst A.J."/>
            <person name="Thomas B.C."/>
            <person name="Singh A."/>
            <person name="Wilkins M.J."/>
            <person name="Karaoz U."/>
            <person name="Brodie E.L."/>
            <person name="Williams K.H."/>
            <person name="Hubbard S.S."/>
            <person name="Banfield J.F."/>
        </authorList>
    </citation>
    <scope>NUCLEOTIDE SEQUENCE [LARGE SCALE GENOMIC DNA]</scope>
</reference>
<keyword evidence="10 11" id="KW-0066">ATP synthesis</keyword>
<evidence type="ECO:0000256" key="4">
    <source>
        <dbReference type="ARBA" id="ARBA00022547"/>
    </source>
</evidence>
<proteinExistence type="inferred from homology"/>
<evidence type="ECO:0000256" key="1">
    <source>
        <dbReference type="ARBA" id="ARBA00004141"/>
    </source>
</evidence>
<dbReference type="NCBIfam" id="TIGR01131">
    <property type="entry name" value="ATP_synt_6_or_A"/>
    <property type="match status" value="1"/>
</dbReference>
<accession>A0A1F5X3L9</accession>
<protein>
    <recommendedName>
        <fullName evidence="11 12">ATP synthase subunit a</fullName>
    </recommendedName>
    <alternativeName>
        <fullName evidence="11">ATP synthase F0 sector subunit a</fullName>
    </alternativeName>
    <alternativeName>
        <fullName evidence="11">F-ATPase subunit 6</fullName>
    </alternativeName>
</protein>
<keyword evidence="4 11" id="KW-0138">CF(0)</keyword>
<dbReference type="InterPro" id="IPR045082">
    <property type="entry name" value="ATP_syn_F0_a_bact/chloroplast"/>
</dbReference>
<comment type="similarity">
    <text evidence="2 11 12">Belongs to the ATPase A chain family.</text>
</comment>
<evidence type="ECO:0000313" key="13">
    <source>
        <dbReference type="EMBL" id="OGF82484.1"/>
    </source>
</evidence>
<evidence type="ECO:0000256" key="2">
    <source>
        <dbReference type="ARBA" id="ARBA00006810"/>
    </source>
</evidence>
<keyword evidence="11" id="KW-1003">Cell membrane</keyword>
<evidence type="ECO:0000256" key="6">
    <source>
        <dbReference type="ARBA" id="ARBA00022781"/>
    </source>
</evidence>
<dbReference type="HAMAP" id="MF_01393">
    <property type="entry name" value="ATP_synth_a_bact"/>
    <property type="match status" value="1"/>
</dbReference>
<evidence type="ECO:0000313" key="14">
    <source>
        <dbReference type="Proteomes" id="UP000178684"/>
    </source>
</evidence>
<dbReference type="PROSITE" id="PS00449">
    <property type="entry name" value="ATPASE_A"/>
    <property type="match status" value="1"/>
</dbReference>
<dbReference type="Gene3D" id="1.20.120.220">
    <property type="entry name" value="ATP synthase, F0 complex, subunit A"/>
    <property type="match status" value="1"/>
</dbReference>
<evidence type="ECO:0000256" key="9">
    <source>
        <dbReference type="ARBA" id="ARBA00023136"/>
    </source>
</evidence>
<evidence type="ECO:0000256" key="11">
    <source>
        <dbReference type="HAMAP-Rule" id="MF_01393"/>
    </source>
</evidence>
<evidence type="ECO:0000256" key="5">
    <source>
        <dbReference type="ARBA" id="ARBA00022692"/>
    </source>
</evidence>
<dbReference type="SUPFAM" id="SSF81336">
    <property type="entry name" value="F1F0 ATP synthase subunit A"/>
    <property type="match status" value="1"/>
</dbReference>
<keyword evidence="9 11" id="KW-0472">Membrane</keyword>
<dbReference type="InterPro" id="IPR000568">
    <property type="entry name" value="ATP_synth_F0_asu"/>
</dbReference>
<evidence type="ECO:0000256" key="3">
    <source>
        <dbReference type="ARBA" id="ARBA00022448"/>
    </source>
</evidence>
<feature type="transmembrane region" description="Helical" evidence="11">
    <location>
        <begin position="126"/>
        <end position="148"/>
    </location>
</feature>
<dbReference type="InterPro" id="IPR023011">
    <property type="entry name" value="ATP_synth_F0_asu_AS"/>
</dbReference>
<keyword evidence="6 11" id="KW-0375">Hydrogen ion transport</keyword>
<keyword evidence="8 11" id="KW-0406">Ion transport</keyword>
<feature type="transmembrane region" description="Helical" evidence="11">
    <location>
        <begin position="12"/>
        <end position="39"/>
    </location>
</feature>
<comment type="caution">
    <text evidence="13">The sequence shown here is derived from an EMBL/GenBank/DDBJ whole genome shotgun (WGS) entry which is preliminary data.</text>
</comment>
<dbReference type="InterPro" id="IPR035908">
    <property type="entry name" value="F0_ATP_A_sf"/>
</dbReference>
<dbReference type="Pfam" id="PF00119">
    <property type="entry name" value="ATP-synt_A"/>
    <property type="match status" value="1"/>
</dbReference>
<keyword evidence="3 11" id="KW-0813">Transport</keyword>
<keyword evidence="7 11" id="KW-1133">Transmembrane helix</keyword>
<comment type="function">
    <text evidence="11 12">Key component of the proton channel; it plays a direct role in the translocation of protons across the membrane.</text>
</comment>
<dbReference type="PANTHER" id="PTHR42823:SF3">
    <property type="entry name" value="ATP SYNTHASE SUBUNIT A, CHLOROPLASTIC"/>
    <property type="match status" value="1"/>
</dbReference>
<dbReference type="AlphaFoldDB" id="A0A1F5X3L9"/>
<gene>
    <name evidence="11" type="primary">atpB</name>
    <name evidence="13" type="ORF">A3B18_00695</name>
</gene>
<feature type="transmembrane region" description="Helical" evidence="11">
    <location>
        <begin position="215"/>
        <end position="240"/>
    </location>
</feature>
<dbReference type="GO" id="GO:0005886">
    <property type="term" value="C:plasma membrane"/>
    <property type="evidence" value="ECO:0007669"/>
    <property type="project" value="UniProtKB-SubCell"/>
</dbReference>
<dbReference type="PRINTS" id="PR00123">
    <property type="entry name" value="ATPASEA"/>
</dbReference>
<feature type="transmembrane region" description="Helical" evidence="11">
    <location>
        <begin position="187"/>
        <end position="209"/>
    </location>
</feature>
<evidence type="ECO:0000256" key="12">
    <source>
        <dbReference type="RuleBase" id="RU000483"/>
    </source>
</evidence>
<name>A0A1F5X3L9_9BACT</name>
<comment type="subcellular location">
    <subcellularLocation>
        <location evidence="11 12">Cell membrane</location>
        <topology evidence="11 12">Multi-pass membrane protein</topology>
    </subcellularLocation>
    <subcellularLocation>
        <location evidence="1">Membrane</location>
        <topology evidence="1">Multi-pass membrane protein</topology>
    </subcellularLocation>
</comment>
<dbReference type="PANTHER" id="PTHR42823">
    <property type="entry name" value="ATP SYNTHASE SUBUNIT A, CHLOROPLASTIC"/>
    <property type="match status" value="1"/>
</dbReference>
<dbReference type="GO" id="GO:0046933">
    <property type="term" value="F:proton-transporting ATP synthase activity, rotational mechanism"/>
    <property type="evidence" value="ECO:0007669"/>
    <property type="project" value="UniProtKB-UniRule"/>
</dbReference>
<evidence type="ECO:0000256" key="8">
    <source>
        <dbReference type="ARBA" id="ARBA00023065"/>
    </source>
</evidence>
<feature type="transmembrane region" description="Helical" evidence="11">
    <location>
        <begin position="82"/>
        <end position="106"/>
    </location>
</feature>
<dbReference type="Proteomes" id="UP000178684">
    <property type="component" value="Unassembled WGS sequence"/>
</dbReference>
<dbReference type="GO" id="GO:0042777">
    <property type="term" value="P:proton motive force-driven plasma membrane ATP synthesis"/>
    <property type="evidence" value="ECO:0007669"/>
    <property type="project" value="TreeGrafter"/>
</dbReference>
<evidence type="ECO:0000256" key="10">
    <source>
        <dbReference type="ARBA" id="ARBA00023310"/>
    </source>
</evidence>
<evidence type="ECO:0000256" key="7">
    <source>
        <dbReference type="ARBA" id="ARBA00022989"/>
    </source>
</evidence>
<dbReference type="EMBL" id="MFIE01000018">
    <property type="protein sequence ID" value="OGF82484.1"/>
    <property type="molecule type" value="Genomic_DNA"/>
</dbReference>
<dbReference type="CDD" id="cd00310">
    <property type="entry name" value="ATP-synt_Fo_a_6"/>
    <property type="match status" value="1"/>
</dbReference>
<organism evidence="13 14">
    <name type="scientific">Candidatus Giovannonibacteria bacterium RIFCSPLOWO2_01_FULL_46_13</name>
    <dbReference type="NCBI Taxonomy" id="1798352"/>
    <lineage>
        <taxon>Bacteria</taxon>
        <taxon>Candidatus Giovannoniibacteriota</taxon>
    </lineage>
</organism>